<evidence type="ECO:0000313" key="2">
    <source>
        <dbReference type="Proteomes" id="UP001447008"/>
    </source>
</evidence>
<sequence length="184" mass="20629">MSLIQASTKEFGATQVLLHSLGSSSYRIEWYSRMTGASVSLTRLKEGKYLVTRKWAMIRNMADVSCAFDRRNQALIHFLNNVDVIKAKEERVLAAKQYCVSLFTTHEGLQPITKCVFPKPRLQGAIGKDVVIKAKLGDRDIATGVLLQLVGNQAEVQLHPDSDFALPAAASKRQRFYAKQVYLR</sequence>
<name>A0ABU9MZ63_9GAMM</name>
<dbReference type="EMBL" id="JBCGCU010000020">
    <property type="protein sequence ID" value="MEM0516524.1"/>
    <property type="molecule type" value="Genomic_DNA"/>
</dbReference>
<accession>A0ABU9MZ63</accession>
<proteinExistence type="predicted"/>
<keyword evidence="2" id="KW-1185">Reference proteome</keyword>
<dbReference type="RefSeq" id="WP_342680007.1">
    <property type="nucleotide sequence ID" value="NZ_JBCGCU010000020.1"/>
</dbReference>
<reference evidence="1 2" key="1">
    <citation type="submission" date="2024-03" db="EMBL/GenBank/DDBJ databases">
        <title>Pseudoalteromonas qingdaonensis sp. nov., isolated from the intestines of marine benthic organisms.</title>
        <authorList>
            <person name="Lin X."/>
            <person name="Fang S."/>
            <person name="Hu X."/>
        </authorList>
    </citation>
    <scope>NUCLEOTIDE SEQUENCE [LARGE SCALE GENOMIC DNA]</scope>
    <source>
        <strain evidence="1 2">YIC-827</strain>
    </source>
</reference>
<gene>
    <name evidence="1" type="ORF">WCN91_14050</name>
</gene>
<comment type="caution">
    <text evidence="1">The sequence shown here is derived from an EMBL/GenBank/DDBJ whole genome shotgun (WGS) entry which is preliminary data.</text>
</comment>
<evidence type="ECO:0000313" key="1">
    <source>
        <dbReference type="EMBL" id="MEM0516524.1"/>
    </source>
</evidence>
<organism evidence="1 2">
    <name type="scientific">Pseudoalteromonas qingdaonensis</name>
    <dbReference type="NCBI Taxonomy" id="3131913"/>
    <lineage>
        <taxon>Bacteria</taxon>
        <taxon>Pseudomonadati</taxon>
        <taxon>Pseudomonadota</taxon>
        <taxon>Gammaproteobacteria</taxon>
        <taxon>Alteromonadales</taxon>
        <taxon>Pseudoalteromonadaceae</taxon>
        <taxon>Pseudoalteromonas</taxon>
    </lineage>
</organism>
<dbReference type="Proteomes" id="UP001447008">
    <property type="component" value="Unassembled WGS sequence"/>
</dbReference>
<protein>
    <submittedName>
        <fullName evidence="1">Uncharacterized protein</fullName>
    </submittedName>
</protein>